<proteinExistence type="predicted"/>
<evidence type="ECO:0000313" key="4">
    <source>
        <dbReference type="Proteomes" id="UP000474718"/>
    </source>
</evidence>
<accession>A0AAQ1MDY5</accession>
<comment type="caution">
    <text evidence="2">The sequence shown here is derived from an EMBL/GenBank/DDBJ whole genome shotgun (WGS) entry which is preliminary data.</text>
</comment>
<name>A0AAQ1MDY5_9FIRM</name>
<evidence type="ECO:0000313" key="1">
    <source>
        <dbReference type="EMBL" id="MZL68204.1"/>
    </source>
</evidence>
<dbReference type="Proteomes" id="UP000184089">
    <property type="component" value="Unassembled WGS sequence"/>
</dbReference>
<dbReference type="InterPro" id="IPR023214">
    <property type="entry name" value="HAD_sf"/>
</dbReference>
<sequence length="211" mass="23110">MQKDGILFDLDGTLWDAAARVVESWNLTLRHFPEVGPITEAQMKGVMGKTLPKIGEALFTGVPVARAHEIVARCCDEENAYLERTGGTLYPGLEETLATLSARWPLYVVSNCQEGYIEAFYAAHGLGHYFAGSENAGHTGLPKWDNISLVARREGLSRVLYVGDTEMDCDAAHRAGVPFIHARYGFGRAPEADYTIDALAELPALVARIWA</sequence>
<reference evidence="2" key="1">
    <citation type="submission" date="2016-11" db="EMBL/GenBank/DDBJ databases">
        <authorList>
            <person name="Varghese N."/>
            <person name="Submissions S."/>
        </authorList>
    </citation>
    <scope>NUCLEOTIDE SEQUENCE</scope>
    <source>
        <strain evidence="2">DSM 4029</strain>
    </source>
</reference>
<dbReference type="GO" id="GO:0008967">
    <property type="term" value="F:phosphoglycolate phosphatase activity"/>
    <property type="evidence" value="ECO:0007669"/>
    <property type="project" value="TreeGrafter"/>
</dbReference>
<dbReference type="EMBL" id="FQVY01000002">
    <property type="protein sequence ID" value="SHG20692.1"/>
    <property type="molecule type" value="Genomic_DNA"/>
</dbReference>
<dbReference type="AlphaFoldDB" id="A0AAQ1MDY5"/>
<dbReference type="Gene3D" id="1.10.150.240">
    <property type="entry name" value="Putative phosphatase, domain 2"/>
    <property type="match status" value="1"/>
</dbReference>
<dbReference type="PANTHER" id="PTHR43434">
    <property type="entry name" value="PHOSPHOGLYCOLATE PHOSPHATASE"/>
    <property type="match status" value="1"/>
</dbReference>
<gene>
    <name evidence="1" type="ORF">GT747_00245</name>
    <name evidence="2" type="ORF">SAMN05444424_1874</name>
</gene>
<dbReference type="GO" id="GO:0006281">
    <property type="term" value="P:DNA repair"/>
    <property type="evidence" value="ECO:0007669"/>
    <property type="project" value="TreeGrafter"/>
</dbReference>
<keyword evidence="4" id="KW-1185">Reference proteome</keyword>
<dbReference type="EMBL" id="WWVX01000001">
    <property type="protein sequence ID" value="MZL68204.1"/>
    <property type="molecule type" value="Genomic_DNA"/>
</dbReference>
<dbReference type="PANTHER" id="PTHR43434:SF1">
    <property type="entry name" value="PHOSPHOGLYCOLATE PHOSPHATASE"/>
    <property type="match status" value="1"/>
</dbReference>
<evidence type="ECO:0000313" key="2">
    <source>
        <dbReference type="EMBL" id="SHG20692.1"/>
    </source>
</evidence>
<dbReference type="SFLD" id="SFLDS00003">
    <property type="entry name" value="Haloacid_Dehalogenase"/>
    <property type="match status" value="1"/>
</dbReference>
<dbReference type="SUPFAM" id="SSF56784">
    <property type="entry name" value="HAD-like"/>
    <property type="match status" value="1"/>
</dbReference>
<protein>
    <submittedName>
        <fullName evidence="1">HAD hydrolase-like protein</fullName>
    </submittedName>
    <submittedName>
        <fullName evidence="2">Phosphoglycolate phosphatase</fullName>
    </submittedName>
</protein>
<organism evidence="2 3">
    <name type="scientific">Bittarella massiliensis</name>
    <name type="common">ex Durand et al. 2017</name>
    <dbReference type="NCBI Taxonomy" id="1720313"/>
    <lineage>
        <taxon>Bacteria</taxon>
        <taxon>Bacillati</taxon>
        <taxon>Bacillota</taxon>
        <taxon>Clostridia</taxon>
        <taxon>Eubacteriales</taxon>
        <taxon>Oscillospiraceae</taxon>
        <taxon>Bittarella (ex Durand et al. 2017)</taxon>
    </lineage>
</organism>
<evidence type="ECO:0000313" key="3">
    <source>
        <dbReference type="Proteomes" id="UP000184089"/>
    </source>
</evidence>
<reference evidence="1 4" key="3">
    <citation type="journal article" date="2019" name="Nat. Med.">
        <title>A library of human gut bacterial isolates paired with longitudinal multiomics data enables mechanistic microbiome research.</title>
        <authorList>
            <person name="Poyet M."/>
            <person name="Groussin M."/>
            <person name="Gibbons S.M."/>
            <person name="Avila-Pacheco J."/>
            <person name="Jiang X."/>
            <person name="Kearney S.M."/>
            <person name="Perrotta A.R."/>
            <person name="Berdy B."/>
            <person name="Zhao S."/>
            <person name="Lieberman T.D."/>
            <person name="Swanson P.K."/>
            <person name="Smith M."/>
            <person name="Roesemann S."/>
            <person name="Alexander J.E."/>
            <person name="Rich S.A."/>
            <person name="Livny J."/>
            <person name="Vlamakis H."/>
            <person name="Clish C."/>
            <person name="Bullock K."/>
            <person name="Deik A."/>
            <person name="Scott J."/>
            <person name="Pierce K.A."/>
            <person name="Xavier R.J."/>
            <person name="Alm E.J."/>
        </authorList>
    </citation>
    <scope>NUCLEOTIDE SEQUENCE [LARGE SCALE GENOMIC DNA]</scope>
    <source>
        <strain evidence="1 4">BIOML-A2</strain>
    </source>
</reference>
<dbReference type="Gene3D" id="3.40.50.1000">
    <property type="entry name" value="HAD superfamily/HAD-like"/>
    <property type="match status" value="1"/>
</dbReference>
<dbReference type="InterPro" id="IPR050155">
    <property type="entry name" value="HAD-like_hydrolase_sf"/>
</dbReference>
<dbReference type="SFLD" id="SFLDG01129">
    <property type="entry name" value="C1.5:_HAD__Beta-PGM__Phosphata"/>
    <property type="match status" value="1"/>
</dbReference>
<dbReference type="InterPro" id="IPR023198">
    <property type="entry name" value="PGP-like_dom2"/>
</dbReference>
<dbReference type="InterPro" id="IPR041492">
    <property type="entry name" value="HAD_2"/>
</dbReference>
<dbReference type="InterPro" id="IPR036412">
    <property type="entry name" value="HAD-like_sf"/>
</dbReference>
<dbReference type="Pfam" id="PF13419">
    <property type="entry name" value="HAD_2"/>
    <property type="match status" value="1"/>
</dbReference>
<dbReference type="Proteomes" id="UP000474718">
    <property type="component" value="Unassembled WGS sequence"/>
</dbReference>
<reference evidence="3" key="2">
    <citation type="submission" date="2016-11" db="EMBL/GenBank/DDBJ databases">
        <authorList>
            <person name="Jaros S."/>
            <person name="Januszkiewicz K."/>
            <person name="Wedrychowicz H."/>
        </authorList>
    </citation>
    <scope>NUCLEOTIDE SEQUENCE [LARGE SCALE GENOMIC DNA]</scope>
    <source>
        <strain evidence="3">DSM 4029</strain>
    </source>
</reference>
<dbReference type="RefSeq" id="WP_021660460.1">
    <property type="nucleotide sequence ID" value="NZ_FQVY01000002.1"/>
</dbReference>